<dbReference type="PANTHER" id="PTHR42736:SF1">
    <property type="entry name" value="PROTEIN-GLUTAMINE GAMMA-GLUTAMYLTRANSFERASE"/>
    <property type="match status" value="1"/>
</dbReference>
<dbReference type="SUPFAM" id="SSF54001">
    <property type="entry name" value="Cysteine proteinases"/>
    <property type="match status" value="1"/>
</dbReference>
<feature type="region of interest" description="Disordered" evidence="1">
    <location>
        <begin position="535"/>
        <end position="612"/>
    </location>
</feature>
<evidence type="ECO:0000256" key="2">
    <source>
        <dbReference type="SAM" id="Phobius"/>
    </source>
</evidence>
<dbReference type="InterPro" id="IPR021878">
    <property type="entry name" value="TgpA_N"/>
</dbReference>
<dbReference type="PANTHER" id="PTHR42736">
    <property type="entry name" value="PROTEIN-GLUTAMINE GAMMA-GLUTAMYLTRANSFERASE"/>
    <property type="match status" value="1"/>
</dbReference>
<dbReference type="SMART" id="SM00460">
    <property type="entry name" value="TGc"/>
    <property type="match status" value="1"/>
</dbReference>
<dbReference type="Gene3D" id="3.10.620.30">
    <property type="match status" value="1"/>
</dbReference>
<evidence type="ECO:0000313" key="5">
    <source>
        <dbReference type="Proteomes" id="UP000676079"/>
    </source>
</evidence>
<keyword evidence="5" id="KW-1185">Reference proteome</keyword>
<evidence type="ECO:0000256" key="1">
    <source>
        <dbReference type="SAM" id="MobiDB-lite"/>
    </source>
</evidence>
<feature type="transmembrane region" description="Helical" evidence="2">
    <location>
        <begin position="203"/>
        <end position="223"/>
    </location>
</feature>
<keyword evidence="2" id="KW-1133">Transmembrane helix</keyword>
<feature type="transmembrane region" description="Helical" evidence="2">
    <location>
        <begin position="161"/>
        <end position="182"/>
    </location>
</feature>
<evidence type="ECO:0000259" key="3">
    <source>
        <dbReference type="SMART" id="SM00460"/>
    </source>
</evidence>
<feature type="transmembrane region" description="Helical" evidence="2">
    <location>
        <begin position="46"/>
        <end position="67"/>
    </location>
</feature>
<proteinExistence type="predicted"/>
<name>A0ABX8BVZ6_9ACTN</name>
<dbReference type="Proteomes" id="UP000676079">
    <property type="component" value="Chromosome"/>
</dbReference>
<dbReference type="Pfam" id="PF11992">
    <property type="entry name" value="TgpA_N"/>
    <property type="match status" value="1"/>
</dbReference>
<dbReference type="InterPro" id="IPR002931">
    <property type="entry name" value="Transglutaminase-like"/>
</dbReference>
<protein>
    <submittedName>
        <fullName evidence="4">Transglutaminase domain-containing protein</fullName>
    </submittedName>
</protein>
<accession>A0ABX8BVZ6</accession>
<dbReference type="InterPro" id="IPR038765">
    <property type="entry name" value="Papain-like_cys_pep_sf"/>
</dbReference>
<keyword evidence="2" id="KW-0472">Membrane</keyword>
<feature type="compositionally biased region" description="Acidic residues" evidence="1">
    <location>
        <begin position="574"/>
        <end position="585"/>
    </location>
</feature>
<organism evidence="4 5">
    <name type="scientific">Nocardiopsis changdeensis</name>
    <dbReference type="NCBI Taxonomy" id="2831969"/>
    <lineage>
        <taxon>Bacteria</taxon>
        <taxon>Bacillati</taxon>
        <taxon>Actinomycetota</taxon>
        <taxon>Actinomycetes</taxon>
        <taxon>Streptosporangiales</taxon>
        <taxon>Nocardiopsidaceae</taxon>
        <taxon>Nocardiopsis</taxon>
    </lineage>
</organism>
<feature type="transmembrane region" description="Helical" evidence="2">
    <location>
        <begin position="113"/>
        <end position="132"/>
    </location>
</feature>
<feature type="domain" description="Transglutaminase-like" evidence="3">
    <location>
        <begin position="467"/>
        <end position="537"/>
    </location>
</feature>
<gene>
    <name evidence="4" type="ORF">KGD84_23055</name>
</gene>
<dbReference type="Pfam" id="PF01841">
    <property type="entry name" value="Transglut_core"/>
    <property type="match status" value="1"/>
</dbReference>
<evidence type="ECO:0000313" key="4">
    <source>
        <dbReference type="EMBL" id="QUX26157.1"/>
    </source>
</evidence>
<dbReference type="EMBL" id="CP074133">
    <property type="protein sequence ID" value="QUX26157.1"/>
    <property type="molecule type" value="Genomic_DNA"/>
</dbReference>
<dbReference type="InterPro" id="IPR052901">
    <property type="entry name" value="Bact_TGase-like"/>
</dbReference>
<reference evidence="4 5" key="1">
    <citation type="submission" date="2021-05" db="EMBL/GenBank/DDBJ databases">
        <title>Direct Submission.</title>
        <authorList>
            <person name="Li K."/>
            <person name="Gao J."/>
        </authorList>
    </citation>
    <scope>NUCLEOTIDE SEQUENCE [LARGE SCALE GENOMIC DNA]</scope>
    <source>
        <strain evidence="4 5">Mg02</strain>
    </source>
</reference>
<sequence>MPLAALVSLLCALPLIAPLVRGDDWWLPAVLLMGAATAVSVLYRVLTGWLGLLVPVLQLAVVALLVVPLFAGHLAPLGVLPSGAAVGHVLTAFSQGLEVIDTNEPPVTATAGVMLIIALAFALFLVAADFLAATARCPGMVGGLLLALAVVPLVVEGSGIGTGAVVVCVFGFVQLLAVDMWVRGREWGVAVPTPPLGALRHGAAAALAATVAVVPALALPAALPGLRTDAFHTLAQGTYVGRQNDVITTTHPLVSMRRDLLSSSDRTVLTYRTDAEEPGYLRRYVLDEFDGVNWTMNPVDASGDTRVQDELPLPTGWPSAPEEDTVMTRVSLDSDVEGMDFLPLPYWARSVDVSGDWYVHPDSLMVFTTEQPPTGLSFTVETTEREVTAEDLAGAAGSPLSLPGDFRSVPSSVGREVRELTEEVTGHTDSPYLKAVALQEFFTSGDFTYSLRPPEVPADADPLVHFLTVDRTGYCQQFAGAMAVMARQAGIPARVAVGYTAGERTGDGRWTVTSGDAHAWPELYFEGAGWVRFEPTPGGVGGQGSATEPEYTDGGGLTAERPDPEPTPGSTEEPTPEQEEPEPTPEDSPSPSPSAEEEQEAAAAPAGDGRDAPDLSWLPAAAAVAALLLLPFLPAAVRASVRRSRLGRPGAAWRELRDTCVDLGLGWDLAESPRGTAARLAALRDADRVPLPEETRAALHRLALAEERDRYAPAASWSEEVGADLRVIVRGLPAVVPRGVRLRAALLPRSLWDRPRRPVADPTPQNA</sequence>
<feature type="transmembrane region" description="Helical" evidence="2">
    <location>
        <begin position="139"/>
        <end position="155"/>
    </location>
</feature>
<keyword evidence="2" id="KW-0812">Transmembrane</keyword>